<protein>
    <recommendedName>
        <fullName evidence="1">diguanylate cyclase</fullName>
        <ecNumber evidence="1">2.7.7.65</ecNumber>
    </recommendedName>
</protein>
<feature type="modified residue" description="4-aspartylphosphate" evidence="3">
    <location>
        <position position="57"/>
    </location>
</feature>
<dbReference type="PANTHER" id="PTHR45138">
    <property type="entry name" value="REGULATORY COMPONENTS OF SENSORY TRANSDUCTION SYSTEM"/>
    <property type="match status" value="1"/>
</dbReference>
<dbReference type="Gene3D" id="3.40.50.2300">
    <property type="match status" value="1"/>
</dbReference>
<evidence type="ECO:0000259" key="4">
    <source>
        <dbReference type="PROSITE" id="PS50110"/>
    </source>
</evidence>
<dbReference type="GO" id="GO:0043709">
    <property type="term" value="P:cell adhesion involved in single-species biofilm formation"/>
    <property type="evidence" value="ECO:0007669"/>
    <property type="project" value="TreeGrafter"/>
</dbReference>
<dbReference type="InterPro" id="IPR001789">
    <property type="entry name" value="Sig_transdc_resp-reg_receiver"/>
</dbReference>
<dbReference type="InterPro" id="IPR043128">
    <property type="entry name" value="Rev_trsase/Diguanyl_cyclase"/>
</dbReference>
<reference evidence="6" key="1">
    <citation type="submission" date="2015-04" db="EMBL/GenBank/DDBJ databases">
        <authorList>
            <person name="Syromyatnikov M.Y."/>
            <person name="Popov V.N."/>
        </authorList>
    </citation>
    <scope>NUCLEOTIDE SEQUENCE</scope>
    <source>
        <strain evidence="6">MO-1</strain>
    </source>
</reference>
<name>A0A1S7LF03_MAGMO</name>
<evidence type="ECO:0000256" key="2">
    <source>
        <dbReference type="ARBA" id="ARBA00034247"/>
    </source>
</evidence>
<dbReference type="PANTHER" id="PTHR45138:SF9">
    <property type="entry name" value="DIGUANYLATE CYCLASE DGCM-RELATED"/>
    <property type="match status" value="1"/>
</dbReference>
<dbReference type="GO" id="GO:0005886">
    <property type="term" value="C:plasma membrane"/>
    <property type="evidence" value="ECO:0007669"/>
    <property type="project" value="TreeGrafter"/>
</dbReference>
<dbReference type="CDD" id="cd01949">
    <property type="entry name" value="GGDEF"/>
    <property type="match status" value="1"/>
</dbReference>
<comment type="catalytic activity">
    <reaction evidence="2">
        <text>2 GTP = 3',3'-c-di-GMP + 2 diphosphate</text>
        <dbReference type="Rhea" id="RHEA:24898"/>
        <dbReference type="ChEBI" id="CHEBI:33019"/>
        <dbReference type="ChEBI" id="CHEBI:37565"/>
        <dbReference type="ChEBI" id="CHEBI:58805"/>
        <dbReference type="EC" id="2.7.7.65"/>
    </reaction>
</comment>
<dbReference type="Gene3D" id="3.30.70.270">
    <property type="match status" value="1"/>
</dbReference>
<dbReference type="GO" id="GO:0052621">
    <property type="term" value="F:diguanylate cyclase activity"/>
    <property type="evidence" value="ECO:0007669"/>
    <property type="project" value="UniProtKB-EC"/>
</dbReference>
<dbReference type="NCBIfam" id="TIGR00254">
    <property type="entry name" value="GGDEF"/>
    <property type="match status" value="1"/>
</dbReference>
<dbReference type="InterPro" id="IPR011006">
    <property type="entry name" value="CheY-like_superfamily"/>
</dbReference>
<dbReference type="PROSITE" id="PS50887">
    <property type="entry name" value="GGDEF"/>
    <property type="match status" value="1"/>
</dbReference>
<dbReference type="FunFam" id="3.30.70.270:FF:000001">
    <property type="entry name" value="Diguanylate cyclase domain protein"/>
    <property type="match status" value="1"/>
</dbReference>
<dbReference type="SUPFAM" id="SSF52172">
    <property type="entry name" value="CheY-like"/>
    <property type="match status" value="1"/>
</dbReference>
<evidence type="ECO:0000256" key="1">
    <source>
        <dbReference type="ARBA" id="ARBA00012528"/>
    </source>
</evidence>
<keyword evidence="6" id="KW-0808">Transferase</keyword>
<sequence length="310" mass="34450">MSEEREAGRILIVDDMVTNIKILKQAIDPKHQVFFATNGTDALQLSLEKGPDLILLDVAMPDLDGFEVCKRLKADPVTADIPVIFVTSMEAEEDELKGLRSGAVDFITKPVRSAVVAQRVDIHIKLRLLQRKLEALSYHDGLTGVANRRRFNELFKTEWARSIRSPAPISLIMVDVDHFKQFNDHYGHQAGDDCLRTVAHAMEQSLKRVTDLLARYGGEEFVVLMPGTDEEGAKQVGEALLKVVAELQIPHAYSSIAEQVVTISVGMVSCMPDKLMHRDSLNKAADDALYQAKQQGRNRMCIGSCPLDKA</sequence>
<dbReference type="Pfam" id="PF00990">
    <property type="entry name" value="GGDEF"/>
    <property type="match status" value="1"/>
</dbReference>
<accession>A0A1S7LF03</accession>
<dbReference type="GO" id="GO:0000160">
    <property type="term" value="P:phosphorelay signal transduction system"/>
    <property type="evidence" value="ECO:0007669"/>
    <property type="project" value="InterPro"/>
</dbReference>
<feature type="domain" description="GGDEF" evidence="5">
    <location>
        <begin position="167"/>
        <end position="305"/>
    </location>
</feature>
<dbReference type="GO" id="GO:1902201">
    <property type="term" value="P:negative regulation of bacterial-type flagellum-dependent cell motility"/>
    <property type="evidence" value="ECO:0007669"/>
    <property type="project" value="TreeGrafter"/>
</dbReference>
<keyword evidence="6" id="KW-0548">Nucleotidyltransferase</keyword>
<dbReference type="SMART" id="SM00448">
    <property type="entry name" value="REC"/>
    <property type="match status" value="1"/>
</dbReference>
<dbReference type="InterPro" id="IPR050469">
    <property type="entry name" value="Diguanylate_Cyclase"/>
</dbReference>
<dbReference type="PROSITE" id="PS50110">
    <property type="entry name" value="RESPONSE_REGULATORY"/>
    <property type="match status" value="1"/>
</dbReference>
<evidence type="ECO:0000256" key="3">
    <source>
        <dbReference type="PROSITE-ProRule" id="PRU00169"/>
    </source>
</evidence>
<proteinExistence type="predicted"/>
<evidence type="ECO:0000259" key="5">
    <source>
        <dbReference type="PROSITE" id="PS50887"/>
    </source>
</evidence>
<dbReference type="AlphaFoldDB" id="A0A1S7LF03"/>
<dbReference type="InterPro" id="IPR000160">
    <property type="entry name" value="GGDEF_dom"/>
</dbReference>
<organism evidence="6">
    <name type="scientific">Magnetococcus massalia (strain MO-1)</name>
    <dbReference type="NCBI Taxonomy" id="451514"/>
    <lineage>
        <taxon>Bacteria</taxon>
        <taxon>Pseudomonadati</taxon>
        <taxon>Pseudomonadota</taxon>
        <taxon>Magnetococcia</taxon>
        <taxon>Magnetococcales</taxon>
        <taxon>Magnetococcaceae</taxon>
        <taxon>Magnetococcus</taxon>
    </lineage>
</organism>
<evidence type="ECO:0000313" key="6">
    <source>
        <dbReference type="EMBL" id="CRH04637.1"/>
    </source>
</evidence>
<feature type="domain" description="Response regulatory" evidence="4">
    <location>
        <begin position="9"/>
        <end position="124"/>
    </location>
</feature>
<dbReference type="EC" id="2.7.7.65" evidence="1"/>
<dbReference type="EMBL" id="LO017727">
    <property type="protein sequence ID" value="CRH04637.1"/>
    <property type="molecule type" value="Genomic_DNA"/>
</dbReference>
<keyword evidence="3" id="KW-0597">Phosphoprotein</keyword>
<gene>
    <name evidence="6" type="ORF">MAGMO_0425</name>
</gene>
<dbReference type="SMART" id="SM00267">
    <property type="entry name" value="GGDEF"/>
    <property type="match status" value="1"/>
</dbReference>
<dbReference type="SUPFAM" id="SSF55073">
    <property type="entry name" value="Nucleotide cyclase"/>
    <property type="match status" value="1"/>
</dbReference>
<dbReference type="InterPro" id="IPR029787">
    <property type="entry name" value="Nucleotide_cyclase"/>
</dbReference>
<dbReference type="Pfam" id="PF00072">
    <property type="entry name" value="Response_reg"/>
    <property type="match status" value="1"/>
</dbReference>